<dbReference type="SUPFAM" id="SSF52058">
    <property type="entry name" value="L domain-like"/>
    <property type="match status" value="1"/>
</dbReference>
<dbReference type="InterPro" id="IPR003591">
    <property type="entry name" value="Leu-rich_rpt_typical-subtyp"/>
</dbReference>
<proteinExistence type="predicted"/>
<keyword evidence="2" id="KW-0677">Repeat</keyword>
<reference evidence="4" key="1">
    <citation type="submission" date="2013-05" db="EMBL/GenBank/DDBJ databases">
        <title>Genome assembly of Cystobacter fuscus DSM 2262.</title>
        <authorList>
            <person name="Sharma G."/>
            <person name="Khatri I."/>
            <person name="Kaur C."/>
            <person name="Mayilraj S."/>
            <person name="Subramanian S."/>
        </authorList>
    </citation>
    <scope>NUCLEOTIDE SEQUENCE [LARGE SCALE GENOMIC DNA]</scope>
    <source>
        <strain evidence="4">DSM 2262</strain>
    </source>
</reference>
<dbReference type="Pfam" id="PF23598">
    <property type="entry name" value="LRR_14"/>
    <property type="match status" value="1"/>
</dbReference>
<dbReference type="EMBL" id="ANAH02000011">
    <property type="protein sequence ID" value="EPX60722.1"/>
    <property type="molecule type" value="Genomic_DNA"/>
</dbReference>
<dbReference type="InterPro" id="IPR032675">
    <property type="entry name" value="LRR_dom_sf"/>
</dbReference>
<keyword evidence="4" id="KW-0449">Lipoprotein</keyword>
<protein>
    <submittedName>
        <fullName evidence="4">Lipoprotein</fullName>
    </submittedName>
</protein>
<dbReference type="AlphaFoldDB" id="S9PEF2"/>
<dbReference type="Proteomes" id="UP000011682">
    <property type="component" value="Unassembled WGS sequence"/>
</dbReference>
<dbReference type="eggNOG" id="COG4886">
    <property type="taxonomic scope" value="Bacteria"/>
</dbReference>
<dbReference type="InterPro" id="IPR050216">
    <property type="entry name" value="LRR_domain-containing"/>
</dbReference>
<dbReference type="PANTHER" id="PTHR48051">
    <property type="match status" value="1"/>
</dbReference>
<dbReference type="GO" id="GO:0005737">
    <property type="term" value="C:cytoplasm"/>
    <property type="evidence" value="ECO:0007669"/>
    <property type="project" value="TreeGrafter"/>
</dbReference>
<keyword evidence="5" id="KW-1185">Reference proteome</keyword>
<name>S9PEF2_CYSF2</name>
<evidence type="ECO:0000256" key="1">
    <source>
        <dbReference type="ARBA" id="ARBA00022614"/>
    </source>
</evidence>
<dbReference type="SMART" id="SM00369">
    <property type="entry name" value="LRR_TYP"/>
    <property type="match status" value="3"/>
</dbReference>
<comment type="caution">
    <text evidence="4">The sequence shown here is derived from an EMBL/GenBank/DDBJ whole genome shotgun (WGS) entry which is preliminary data.</text>
</comment>
<dbReference type="InterPro" id="IPR055414">
    <property type="entry name" value="LRR_R13L4/SHOC2-like"/>
</dbReference>
<feature type="domain" description="Disease resistance R13L4/SHOC-2-like LRR" evidence="3">
    <location>
        <begin position="288"/>
        <end position="359"/>
    </location>
</feature>
<gene>
    <name evidence="4" type="ORF">D187_001371</name>
</gene>
<accession>S9PEF2</accession>
<evidence type="ECO:0000313" key="5">
    <source>
        <dbReference type="Proteomes" id="UP000011682"/>
    </source>
</evidence>
<sequence>MAKKAVKKSGDTPLAKEWKRLEKQFSKALGKASIGGYPAELEPRGMSFAHAFEPSPLLPQDYLQFVKELGYRWVNTGDTALGFLPPRWMLNLSQQMGEPSRPWDAVRSEREAGTHTYRFVMFASRDINDVNGYCFGKSEAGGELVVWNVEDSLPESELGPFSTWLEAEMDALGEALSALDGEGGDDEALGEPLGLEGESLEMKVAVKLPKKGSAEGVLAAFPRTEKELTLNGRKLGTLPASIGEFSELERLWLGSTGLKQLPGELGQLRKLKKLDLSFNRELLSLPPEVGQLQALESLNLKNTGLTTLPEELGRLERLTFLDLQATALKSLPACLFQLKSLKTLDLYWTPIPPEEIERLRRALPDCKVGTL</sequence>
<dbReference type="PANTHER" id="PTHR48051:SF54">
    <property type="entry name" value="LEUCINE-RICH REPEAT-CONTAINING PROTEIN"/>
    <property type="match status" value="1"/>
</dbReference>
<dbReference type="Gene3D" id="3.80.10.10">
    <property type="entry name" value="Ribonuclease Inhibitor"/>
    <property type="match status" value="1"/>
</dbReference>
<keyword evidence="1" id="KW-0433">Leucine-rich repeat</keyword>
<organism evidence="4 5">
    <name type="scientific">Cystobacter fuscus (strain ATCC 25194 / DSM 2262 / NBRC 100088 / M29)</name>
    <dbReference type="NCBI Taxonomy" id="1242864"/>
    <lineage>
        <taxon>Bacteria</taxon>
        <taxon>Pseudomonadati</taxon>
        <taxon>Myxococcota</taxon>
        <taxon>Myxococcia</taxon>
        <taxon>Myxococcales</taxon>
        <taxon>Cystobacterineae</taxon>
        <taxon>Archangiaceae</taxon>
        <taxon>Cystobacter</taxon>
    </lineage>
</organism>
<evidence type="ECO:0000259" key="3">
    <source>
        <dbReference type="Pfam" id="PF23598"/>
    </source>
</evidence>
<evidence type="ECO:0000256" key="2">
    <source>
        <dbReference type="ARBA" id="ARBA00022737"/>
    </source>
</evidence>
<evidence type="ECO:0000313" key="4">
    <source>
        <dbReference type="EMBL" id="EPX60722.1"/>
    </source>
</evidence>